<name>A0A822ZA73_NELNU</name>
<accession>A0A822ZA73</accession>
<keyword evidence="2" id="KW-1185">Reference proteome</keyword>
<protein>
    <submittedName>
        <fullName evidence="1">Uncharacterized protein</fullName>
    </submittedName>
</protein>
<gene>
    <name evidence="1" type="ORF">HUJ06_014904</name>
</gene>
<organism evidence="1 2">
    <name type="scientific">Nelumbo nucifera</name>
    <name type="common">Sacred lotus</name>
    <dbReference type="NCBI Taxonomy" id="4432"/>
    <lineage>
        <taxon>Eukaryota</taxon>
        <taxon>Viridiplantae</taxon>
        <taxon>Streptophyta</taxon>
        <taxon>Embryophyta</taxon>
        <taxon>Tracheophyta</taxon>
        <taxon>Spermatophyta</taxon>
        <taxon>Magnoliopsida</taxon>
        <taxon>Proteales</taxon>
        <taxon>Nelumbonaceae</taxon>
        <taxon>Nelumbo</taxon>
    </lineage>
</organism>
<dbReference type="AlphaFoldDB" id="A0A822ZA73"/>
<comment type="caution">
    <text evidence="1">The sequence shown here is derived from an EMBL/GenBank/DDBJ whole genome shotgun (WGS) entry which is preliminary data.</text>
</comment>
<sequence>MQPILREPCVMTDEWPCLLRAYSSNILRLDTYSRLPNLIWRIYIGKSSIAPPAPRGGE</sequence>
<dbReference type="EMBL" id="DUZY01000005">
    <property type="protein sequence ID" value="DAD40581.1"/>
    <property type="molecule type" value="Genomic_DNA"/>
</dbReference>
<reference evidence="1 2" key="1">
    <citation type="journal article" date="2020" name="Mol. Biol. Evol.">
        <title>Distinct Expression and Methylation Patterns for Genes with Different Fates following a Single Whole-Genome Duplication in Flowering Plants.</title>
        <authorList>
            <person name="Shi T."/>
            <person name="Rahmani R.S."/>
            <person name="Gugger P.F."/>
            <person name="Wang M."/>
            <person name="Li H."/>
            <person name="Zhang Y."/>
            <person name="Li Z."/>
            <person name="Wang Q."/>
            <person name="Van de Peer Y."/>
            <person name="Marchal K."/>
            <person name="Chen J."/>
        </authorList>
    </citation>
    <scope>NUCLEOTIDE SEQUENCE [LARGE SCALE GENOMIC DNA]</scope>
    <source>
        <tissue evidence="1">Leaf</tissue>
    </source>
</reference>
<evidence type="ECO:0000313" key="1">
    <source>
        <dbReference type="EMBL" id="DAD40581.1"/>
    </source>
</evidence>
<dbReference type="Proteomes" id="UP000607653">
    <property type="component" value="Unassembled WGS sequence"/>
</dbReference>
<evidence type="ECO:0000313" key="2">
    <source>
        <dbReference type="Proteomes" id="UP000607653"/>
    </source>
</evidence>
<proteinExistence type="predicted"/>